<dbReference type="EMBL" id="JACEIK010005853">
    <property type="protein sequence ID" value="MCE0482302.1"/>
    <property type="molecule type" value="Genomic_DNA"/>
</dbReference>
<evidence type="ECO:0000313" key="1">
    <source>
        <dbReference type="EMBL" id="MCE0482302.1"/>
    </source>
</evidence>
<accession>A0ABS8VTI0</accession>
<dbReference type="Proteomes" id="UP000823775">
    <property type="component" value="Unassembled WGS sequence"/>
</dbReference>
<sequence length="144" mass="16711">MWKEIYNSLVDTTVVRTQGPLQVGHYLDWYLVHSSRWRWLNLVSTRIRQSTNVNDVTYATALVVAYIPSKQGQGVRGSSFMVNYVMCLFIPLRVKGALGKSEEKRKTTFGCGVARPALPRRWFPFERIRVRDSYHAQLPRPPIR</sequence>
<comment type="caution">
    <text evidence="1">The sequence shown here is derived from an EMBL/GenBank/DDBJ whole genome shotgun (WGS) entry which is preliminary data.</text>
</comment>
<organism evidence="1 2">
    <name type="scientific">Datura stramonium</name>
    <name type="common">Jimsonweed</name>
    <name type="synonym">Common thornapple</name>
    <dbReference type="NCBI Taxonomy" id="4076"/>
    <lineage>
        <taxon>Eukaryota</taxon>
        <taxon>Viridiplantae</taxon>
        <taxon>Streptophyta</taxon>
        <taxon>Embryophyta</taxon>
        <taxon>Tracheophyta</taxon>
        <taxon>Spermatophyta</taxon>
        <taxon>Magnoliopsida</taxon>
        <taxon>eudicotyledons</taxon>
        <taxon>Gunneridae</taxon>
        <taxon>Pentapetalae</taxon>
        <taxon>asterids</taxon>
        <taxon>lamiids</taxon>
        <taxon>Solanales</taxon>
        <taxon>Solanaceae</taxon>
        <taxon>Solanoideae</taxon>
        <taxon>Datureae</taxon>
        <taxon>Datura</taxon>
    </lineage>
</organism>
<keyword evidence="2" id="KW-1185">Reference proteome</keyword>
<proteinExistence type="predicted"/>
<name>A0ABS8VTI0_DATST</name>
<reference evidence="1 2" key="1">
    <citation type="journal article" date="2021" name="BMC Genomics">
        <title>Datura genome reveals duplications of psychoactive alkaloid biosynthetic genes and high mutation rate following tissue culture.</title>
        <authorList>
            <person name="Rajewski A."/>
            <person name="Carter-House D."/>
            <person name="Stajich J."/>
            <person name="Litt A."/>
        </authorList>
    </citation>
    <scope>NUCLEOTIDE SEQUENCE [LARGE SCALE GENOMIC DNA]</scope>
    <source>
        <strain evidence="1">AR-01</strain>
    </source>
</reference>
<gene>
    <name evidence="1" type="ORF">HAX54_040968</name>
</gene>
<protein>
    <submittedName>
        <fullName evidence="1">Uncharacterized protein</fullName>
    </submittedName>
</protein>
<evidence type="ECO:0000313" key="2">
    <source>
        <dbReference type="Proteomes" id="UP000823775"/>
    </source>
</evidence>